<evidence type="ECO:0000313" key="6">
    <source>
        <dbReference type="Proteomes" id="UP000245699"/>
    </source>
</evidence>
<evidence type="ECO:0000256" key="2">
    <source>
        <dbReference type="ARBA" id="ARBA00022888"/>
    </source>
</evidence>
<accession>A0A2T9Z6H4</accession>
<dbReference type="SUPFAM" id="SSF56235">
    <property type="entry name" value="N-terminal nucleophile aminohydrolases (Ntn hydrolases)"/>
    <property type="match status" value="1"/>
</dbReference>
<dbReference type="Proteomes" id="UP000245699">
    <property type="component" value="Unassembled WGS sequence"/>
</dbReference>
<dbReference type="AlphaFoldDB" id="A0A2T9Z6H4"/>
<evidence type="ECO:0000256" key="1">
    <source>
        <dbReference type="ARBA" id="ARBA00022605"/>
    </source>
</evidence>
<dbReference type="STRING" id="61424.A0A2T9Z6H4"/>
<dbReference type="InterPro" id="IPR051857">
    <property type="entry name" value="Asn_synthetase_domain"/>
</dbReference>
<comment type="caution">
    <text evidence="5">The sequence shown here is derived from an EMBL/GenBank/DDBJ whole genome shotgun (WGS) entry which is preliminary data.</text>
</comment>
<dbReference type="CDD" id="cd01991">
    <property type="entry name" value="Asn_synthase_B_C"/>
    <property type="match status" value="1"/>
</dbReference>
<dbReference type="InterPro" id="IPR014729">
    <property type="entry name" value="Rossmann-like_a/b/a_fold"/>
</dbReference>
<evidence type="ECO:0000256" key="4">
    <source>
        <dbReference type="SAM" id="MobiDB-lite"/>
    </source>
</evidence>
<dbReference type="InterPro" id="IPR029055">
    <property type="entry name" value="Ntn_hydrolases_N"/>
</dbReference>
<keyword evidence="1" id="KW-0028">Amino-acid biosynthesis</keyword>
<dbReference type="PANTHER" id="PTHR45937">
    <property type="entry name" value="ASPARAGINE SYNTHETASE DOMAIN-CONTAINING PROTEIN 1"/>
    <property type="match status" value="1"/>
</dbReference>
<keyword evidence="2" id="KW-0061">Asparagine biosynthesis</keyword>
<feature type="region of interest" description="Disordered" evidence="4">
    <location>
        <begin position="327"/>
        <end position="346"/>
    </location>
</feature>
<sequence length="591" mass="66592">MCGIQLLVTTNQVSEDPKYERIWDLLKLANSKRGPDYSGYETITIGGKGCEIQLSFGAHVLNLRGEKTPQPFIDPCTGDLLLFNGEIFSGLQIGLGDNDGVRLFEMLQNLGNDSDSIFKIFSTIRGPYSFVYFKKTVGKIWFGRDFLGRRSLLKHVGLDKNIFVLSSTGYENNDSKFWEEVCAPYIHCLDVSSIEPNSDINSYLTSYKWEYDSDTTGNSNLVLPFNRVNTEVLEDMEDSKENMQITNIKEYRPSQKTVANIKDLHNLLMNSVKVRVETSPGAGFAVLFSGGLDCMVLAALMDSVVPKNEAIELINVAFANPRILKSQAHKTKSKTKRNDQKEENSTGLVSFNEKQVINEYNVPDRKTGLAGVKELRESYPQRKWHWIEVNVPYSQVLEHKQHIVDLLGPNSTVMDFSIGMALWFAARGKGTLVQDENSEPTKEFKSSSKVLILGMGADEQFGGYSRHREGYNFGGLEKLANESEFRQVLLTKLDFDSNVFLGRDDRIVSDHGKESRFPYLDETLVNYLSMLKINEKMDMRLPRGIGDKLLLRLLANSMNLPVASMQAKRAIQFGARTAKMESGKDKGHDIL</sequence>
<keyword evidence="6" id="KW-1185">Reference proteome</keyword>
<organism evidence="5 6">
    <name type="scientific">Furculomyces boomerangus</name>
    <dbReference type="NCBI Taxonomy" id="61424"/>
    <lineage>
        <taxon>Eukaryota</taxon>
        <taxon>Fungi</taxon>
        <taxon>Fungi incertae sedis</taxon>
        <taxon>Zoopagomycota</taxon>
        <taxon>Kickxellomycotina</taxon>
        <taxon>Harpellomycetes</taxon>
        <taxon>Harpellales</taxon>
        <taxon>Harpellaceae</taxon>
        <taxon>Furculomyces</taxon>
    </lineage>
</organism>
<gene>
    <name evidence="5" type="ORF">BB559_000070</name>
</gene>
<proteinExistence type="predicted"/>
<dbReference type="Gene3D" id="3.60.20.10">
    <property type="entry name" value="Glutamine Phosphoribosylpyrophosphate, subunit 1, domain 1"/>
    <property type="match status" value="1"/>
</dbReference>
<dbReference type="PANTHER" id="PTHR45937:SF1">
    <property type="entry name" value="ASPARAGINE SYNTHETASE DOMAIN-CONTAINING PROTEIN 1"/>
    <property type="match status" value="1"/>
</dbReference>
<dbReference type="InterPro" id="IPR001962">
    <property type="entry name" value="Asn_synthase"/>
</dbReference>
<name>A0A2T9Z6H4_9FUNG</name>
<keyword evidence="3" id="KW-0315">Glutamine amidotransferase</keyword>
<reference evidence="5 6" key="1">
    <citation type="journal article" date="2018" name="MBio">
        <title>Comparative Genomics Reveals the Core Gene Toolbox for the Fungus-Insect Symbiosis.</title>
        <authorList>
            <person name="Wang Y."/>
            <person name="Stata M."/>
            <person name="Wang W."/>
            <person name="Stajich J.E."/>
            <person name="White M.M."/>
            <person name="Moncalvo J.M."/>
        </authorList>
    </citation>
    <scope>NUCLEOTIDE SEQUENCE [LARGE SCALE GENOMIC DNA]</scope>
    <source>
        <strain evidence="5 6">AUS-77-4</strain>
    </source>
</reference>
<dbReference type="EMBL" id="MBFT01000005">
    <property type="protein sequence ID" value="PVV00152.1"/>
    <property type="molecule type" value="Genomic_DNA"/>
</dbReference>
<dbReference type="GO" id="GO:0006529">
    <property type="term" value="P:asparagine biosynthetic process"/>
    <property type="evidence" value="ECO:0007669"/>
    <property type="project" value="UniProtKB-KW"/>
</dbReference>
<dbReference type="GO" id="GO:0004066">
    <property type="term" value="F:asparagine synthase (glutamine-hydrolyzing) activity"/>
    <property type="evidence" value="ECO:0007669"/>
    <property type="project" value="InterPro"/>
</dbReference>
<dbReference type="OrthoDB" id="10252281at2759"/>
<dbReference type="Gene3D" id="3.40.50.620">
    <property type="entry name" value="HUPs"/>
    <property type="match status" value="1"/>
</dbReference>
<evidence type="ECO:0000256" key="3">
    <source>
        <dbReference type="ARBA" id="ARBA00022962"/>
    </source>
</evidence>
<protein>
    <submittedName>
        <fullName evidence="5">Uncharacterized protein</fullName>
    </submittedName>
</protein>
<evidence type="ECO:0000313" key="5">
    <source>
        <dbReference type="EMBL" id="PVV00152.1"/>
    </source>
</evidence>
<dbReference type="SUPFAM" id="SSF52402">
    <property type="entry name" value="Adenine nucleotide alpha hydrolases-like"/>
    <property type="match status" value="1"/>
</dbReference>